<dbReference type="RefSeq" id="WP_310363297.1">
    <property type="nucleotide sequence ID" value="NZ_JAVDYB010000001.1"/>
</dbReference>
<evidence type="ECO:0000313" key="1">
    <source>
        <dbReference type="EMBL" id="MDR7274058.1"/>
    </source>
</evidence>
<keyword evidence="2" id="KW-1185">Reference proteome</keyword>
<dbReference type="EMBL" id="JAVDYB010000001">
    <property type="protein sequence ID" value="MDR7274058.1"/>
    <property type="molecule type" value="Genomic_DNA"/>
</dbReference>
<comment type="caution">
    <text evidence="1">The sequence shown here is derived from an EMBL/GenBank/DDBJ whole genome shotgun (WGS) entry which is preliminary data.</text>
</comment>
<protein>
    <submittedName>
        <fullName evidence="1">Uncharacterized protein</fullName>
    </submittedName>
</protein>
<organism evidence="1 2">
    <name type="scientific">Catenuloplanes atrovinosus</name>
    <dbReference type="NCBI Taxonomy" id="137266"/>
    <lineage>
        <taxon>Bacteria</taxon>
        <taxon>Bacillati</taxon>
        <taxon>Actinomycetota</taxon>
        <taxon>Actinomycetes</taxon>
        <taxon>Micromonosporales</taxon>
        <taxon>Micromonosporaceae</taxon>
        <taxon>Catenuloplanes</taxon>
    </lineage>
</organism>
<dbReference type="Proteomes" id="UP001183643">
    <property type="component" value="Unassembled WGS sequence"/>
</dbReference>
<sequence>MHPAHYLAELQRIVRSNPDDHVDSHGFRWTRRGAELVCESWSISASMCEVGDRLSFRITQLPDDR</sequence>
<dbReference type="AlphaFoldDB" id="A0AAE3YHJ7"/>
<evidence type="ECO:0000313" key="2">
    <source>
        <dbReference type="Proteomes" id="UP001183643"/>
    </source>
</evidence>
<name>A0AAE3YHJ7_9ACTN</name>
<proteinExistence type="predicted"/>
<accession>A0AAE3YHJ7</accession>
<reference evidence="1" key="1">
    <citation type="submission" date="2023-07" db="EMBL/GenBank/DDBJ databases">
        <title>Sequencing the genomes of 1000 actinobacteria strains.</title>
        <authorList>
            <person name="Klenk H.-P."/>
        </authorList>
    </citation>
    <scope>NUCLEOTIDE SEQUENCE</scope>
    <source>
        <strain evidence="1">DSM 44707</strain>
    </source>
</reference>
<gene>
    <name evidence="1" type="ORF">J2S41_000836</name>
</gene>